<feature type="domain" description="Fibronectin type III-like" evidence="19">
    <location>
        <begin position="714"/>
        <end position="787"/>
    </location>
</feature>
<dbReference type="EMBL" id="KB822725">
    <property type="protein sequence ID" value="ETN36292.1"/>
    <property type="molecule type" value="Genomic_DNA"/>
</dbReference>
<dbReference type="InParanoid" id="W2RIF7"/>
<evidence type="ECO:0000256" key="15">
    <source>
        <dbReference type="ARBA" id="ARBA00041276"/>
    </source>
</evidence>
<evidence type="ECO:0000256" key="16">
    <source>
        <dbReference type="ARBA" id="ARBA00041601"/>
    </source>
</evidence>
<dbReference type="SUPFAM" id="SSF51445">
    <property type="entry name" value="(Trans)glycosidases"/>
    <property type="match status" value="1"/>
</dbReference>
<evidence type="ECO:0000256" key="18">
    <source>
        <dbReference type="SAM" id="SignalP"/>
    </source>
</evidence>
<dbReference type="InterPro" id="IPR026891">
    <property type="entry name" value="Fn3-like"/>
</dbReference>
<dbReference type="GO" id="GO:0008422">
    <property type="term" value="F:beta-glucosidase activity"/>
    <property type="evidence" value="ECO:0007669"/>
    <property type="project" value="UniProtKB-EC"/>
</dbReference>
<dbReference type="SMART" id="SM01217">
    <property type="entry name" value="Fn3_like"/>
    <property type="match status" value="1"/>
</dbReference>
<feature type="signal peptide" evidence="18">
    <location>
        <begin position="1"/>
        <end position="20"/>
    </location>
</feature>
<dbReference type="VEuPathDB" id="FungiDB:HMPREF1541_08569"/>
<dbReference type="EC" id="3.2.1.21" evidence="5"/>
<comment type="pathway">
    <text evidence="3">Glycan metabolism; cellulose degradation.</text>
</comment>
<dbReference type="Gene3D" id="3.20.20.300">
    <property type="entry name" value="Glycoside hydrolase, family 3, N-terminal domain"/>
    <property type="match status" value="1"/>
</dbReference>
<organism evidence="20 21">
    <name type="scientific">Cyphellophora europaea (strain CBS 101466)</name>
    <name type="common">Phialophora europaea</name>
    <dbReference type="NCBI Taxonomy" id="1220924"/>
    <lineage>
        <taxon>Eukaryota</taxon>
        <taxon>Fungi</taxon>
        <taxon>Dikarya</taxon>
        <taxon>Ascomycota</taxon>
        <taxon>Pezizomycotina</taxon>
        <taxon>Eurotiomycetes</taxon>
        <taxon>Chaetothyriomycetidae</taxon>
        <taxon>Chaetothyriales</taxon>
        <taxon>Cyphellophoraceae</taxon>
        <taxon>Cyphellophora</taxon>
    </lineage>
</organism>
<evidence type="ECO:0000256" key="9">
    <source>
        <dbReference type="ARBA" id="ARBA00023180"/>
    </source>
</evidence>
<evidence type="ECO:0000256" key="3">
    <source>
        <dbReference type="ARBA" id="ARBA00004987"/>
    </source>
</evidence>
<dbReference type="Gene3D" id="2.60.40.10">
    <property type="entry name" value="Immunoglobulins"/>
    <property type="match status" value="1"/>
</dbReference>
<dbReference type="InterPro" id="IPR013783">
    <property type="entry name" value="Ig-like_fold"/>
</dbReference>
<evidence type="ECO:0000256" key="12">
    <source>
        <dbReference type="ARBA" id="ARBA00023326"/>
    </source>
</evidence>
<dbReference type="PRINTS" id="PR00133">
    <property type="entry name" value="GLHYDRLASE3"/>
</dbReference>
<keyword evidence="9" id="KW-0325">Glycoprotein</keyword>
<dbReference type="PANTHER" id="PTHR42715:SF12">
    <property type="entry name" value="BETA-GLUCOSIDASE G-RELATED"/>
    <property type="match status" value="1"/>
</dbReference>
<dbReference type="Pfam" id="PF14310">
    <property type="entry name" value="Fn3-like"/>
    <property type="match status" value="1"/>
</dbReference>
<dbReference type="STRING" id="1220924.W2RIF7"/>
<keyword evidence="11" id="KW-0326">Glycosidase</keyword>
<dbReference type="GO" id="GO:0005576">
    <property type="term" value="C:extracellular region"/>
    <property type="evidence" value="ECO:0007669"/>
    <property type="project" value="UniProtKB-SubCell"/>
</dbReference>
<proteinExistence type="inferred from homology"/>
<evidence type="ECO:0000256" key="13">
    <source>
        <dbReference type="ARBA" id="ARBA00024983"/>
    </source>
</evidence>
<dbReference type="SUPFAM" id="SSF52279">
    <property type="entry name" value="Beta-D-glucan exohydrolase, C-terminal domain"/>
    <property type="match status" value="1"/>
</dbReference>
<evidence type="ECO:0000256" key="17">
    <source>
        <dbReference type="ARBA" id="ARBA00041808"/>
    </source>
</evidence>
<dbReference type="Gene3D" id="3.40.50.1700">
    <property type="entry name" value="Glycoside hydrolase family 3 C-terminal domain"/>
    <property type="match status" value="1"/>
</dbReference>
<name>W2RIF7_CYPE1</name>
<evidence type="ECO:0000313" key="21">
    <source>
        <dbReference type="Proteomes" id="UP000030752"/>
    </source>
</evidence>
<reference evidence="20 21" key="1">
    <citation type="submission" date="2013-03" db="EMBL/GenBank/DDBJ databases">
        <title>The Genome Sequence of Phialophora europaea CBS 101466.</title>
        <authorList>
            <consortium name="The Broad Institute Genomics Platform"/>
            <person name="Cuomo C."/>
            <person name="de Hoog S."/>
            <person name="Gorbushina A."/>
            <person name="Walker B."/>
            <person name="Young S.K."/>
            <person name="Zeng Q."/>
            <person name="Gargeya S."/>
            <person name="Fitzgerald M."/>
            <person name="Haas B."/>
            <person name="Abouelleil A."/>
            <person name="Allen A.W."/>
            <person name="Alvarado L."/>
            <person name="Arachchi H.M."/>
            <person name="Berlin A.M."/>
            <person name="Chapman S.B."/>
            <person name="Gainer-Dewar J."/>
            <person name="Goldberg J."/>
            <person name="Griggs A."/>
            <person name="Gujja S."/>
            <person name="Hansen M."/>
            <person name="Howarth C."/>
            <person name="Imamovic A."/>
            <person name="Ireland A."/>
            <person name="Larimer J."/>
            <person name="McCowan C."/>
            <person name="Murphy C."/>
            <person name="Pearson M."/>
            <person name="Poon T.W."/>
            <person name="Priest M."/>
            <person name="Roberts A."/>
            <person name="Saif S."/>
            <person name="Shea T."/>
            <person name="Sisk P."/>
            <person name="Sykes S."/>
            <person name="Wortman J."/>
            <person name="Nusbaum C."/>
            <person name="Birren B."/>
        </authorList>
    </citation>
    <scope>NUCLEOTIDE SEQUENCE [LARGE SCALE GENOMIC DNA]</scope>
    <source>
        <strain evidence="20 21">CBS 101466</strain>
    </source>
</reference>
<evidence type="ECO:0000256" key="8">
    <source>
        <dbReference type="ARBA" id="ARBA00022801"/>
    </source>
</evidence>
<dbReference type="FunFam" id="3.20.20.300:FF:000002">
    <property type="entry name" value="Probable beta-glucosidase"/>
    <property type="match status" value="1"/>
</dbReference>
<protein>
    <recommendedName>
        <fullName evidence="14">Probable beta-glucosidase G</fullName>
        <ecNumber evidence="5">3.2.1.21</ecNumber>
    </recommendedName>
    <alternativeName>
        <fullName evidence="15">Beta-D-glucoside glucohydrolase G</fullName>
    </alternativeName>
    <alternativeName>
        <fullName evidence="16">Cellobiase G</fullName>
    </alternativeName>
    <alternativeName>
        <fullName evidence="17">Gentiobiase G</fullName>
    </alternativeName>
</protein>
<evidence type="ECO:0000256" key="11">
    <source>
        <dbReference type="ARBA" id="ARBA00023295"/>
    </source>
</evidence>
<evidence type="ECO:0000256" key="2">
    <source>
        <dbReference type="ARBA" id="ARBA00004613"/>
    </source>
</evidence>
<dbReference type="eggNOG" id="ENOG502QR4D">
    <property type="taxonomic scope" value="Eukaryota"/>
</dbReference>
<dbReference type="GO" id="GO:0009251">
    <property type="term" value="P:glucan catabolic process"/>
    <property type="evidence" value="ECO:0007669"/>
    <property type="project" value="TreeGrafter"/>
</dbReference>
<dbReference type="PANTHER" id="PTHR42715">
    <property type="entry name" value="BETA-GLUCOSIDASE"/>
    <property type="match status" value="1"/>
</dbReference>
<evidence type="ECO:0000256" key="6">
    <source>
        <dbReference type="ARBA" id="ARBA00022525"/>
    </source>
</evidence>
<gene>
    <name evidence="20" type="ORF">HMPREF1541_08569</name>
</gene>
<keyword evidence="10" id="KW-0119">Carbohydrate metabolism</keyword>
<comment type="catalytic activity">
    <reaction evidence="1">
        <text>Hydrolysis of terminal, non-reducing beta-D-glucosyl residues with release of beta-D-glucose.</text>
        <dbReference type="EC" id="3.2.1.21"/>
    </reaction>
</comment>
<comment type="similarity">
    <text evidence="4">Belongs to the glycosyl hydrolase 3 family.</text>
</comment>
<dbReference type="OrthoDB" id="416222at2759"/>
<dbReference type="AlphaFoldDB" id="W2RIF7"/>
<keyword evidence="7 18" id="KW-0732">Signal</keyword>
<dbReference type="InterPro" id="IPR050288">
    <property type="entry name" value="Cellulose_deg_GH3"/>
</dbReference>
<keyword evidence="21" id="KW-1185">Reference proteome</keyword>
<dbReference type="InterPro" id="IPR036962">
    <property type="entry name" value="Glyco_hydro_3_N_sf"/>
</dbReference>
<evidence type="ECO:0000259" key="19">
    <source>
        <dbReference type="SMART" id="SM01217"/>
    </source>
</evidence>
<dbReference type="GeneID" id="19975908"/>
<comment type="function">
    <text evidence="13">Beta-glucosidases are one of a number of cellulolytic enzymes involved in the degradation of cellulosic biomass. Catalyzes the last step releasing glucose from the inhibitory cellobiose.</text>
</comment>
<keyword evidence="12" id="KW-0624">Polysaccharide degradation</keyword>
<evidence type="ECO:0000313" key="20">
    <source>
        <dbReference type="EMBL" id="ETN36292.1"/>
    </source>
</evidence>
<dbReference type="InterPro" id="IPR036881">
    <property type="entry name" value="Glyco_hydro_3_C_sf"/>
</dbReference>
<keyword evidence="6" id="KW-0964">Secreted</keyword>
<evidence type="ECO:0000256" key="7">
    <source>
        <dbReference type="ARBA" id="ARBA00022729"/>
    </source>
</evidence>
<dbReference type="Proteomes" id="UP000030752">
    <property type="component" value="Unassembled WGS sequence"/>
</dbReference>
<feature type="chain" id="PRO_5004824213" description="Probable beta-glucosidase G" evidence="18">
    <location>
        <begin position="21"/>
        <end position="802"/>
    </location>
</feature>
<evidence type="ECO:0000256" key="14">
    <source>
        <dbReference type="ARBA" id="ARBA00039579"/>
    </source>
</evidence>
<evidence type="ECO:0000256" key="4">
    <source>
        <dbReference type="ARBA" id="ARBA00005336"/>
    </source>
</evidence>
<dbReference type="Pfam" id="PF00933">
    <property type="entry name" value="Glyco_hydro_3"/>
    <property type="match status" value="1"/>
</dbReference>
<dbReference type="HOGENOM" id="CLU_004542_2_3_1"/>
<sequence>MVRTSWKAAAFTSFLVATQAQDSTVSSQYTSPTVYPSPNSTGSGGWDAAYAQAQQFLSQLNVTEKSWMVTGVRGPCVGNIAPIPRLGFGGLCLQDGPAAIRIADYASVFPAGITTASSWDKNFFFQRGAALGEEFRDKGAHVILAPVAGPLGRVALGGRNWEGFSPDPYLTGSTFSLSVEGMQSVGAQACGKHYIGNEQETQRNPSMNDEGETILAISSNIDDRTMHELYLWPFADAVKSGMASVMCSYNRINQTYGCENSKLLNGVLKDELGFQGYVVSDWGATHSGLQSINGGLDMDMPGTIGWTGSASYFGGNITTAVQNGSLAESRLDDMVLRIMTPYYFLRQENYPTVDPSTADLNSFDPAESNYTWNLEGEGSRDVRGNHAQLIHDIAAQSTILLKNTNGTLPLRSPKNIGVFGNDAADLANGLYNYADLNYAASPGYDLGTIAVGGGSGQGRFTTLVAPLEAIKRRAMQDNSVVQYVLSNEVATGSDNPALSGKIYPEPDVCLVFLKTWVSEGYDRNAYEADWNSTQLVTNVTSICSNTVVITHSGGINTMPWADNENVTAILVAHFPGEQSGNSLVSVLYGDVNPSGHLPYTIAAEESDYNTKVINMTIDNNTDPNAWQDDFTEGLLIDYRHFDQEDIEPLFEFGFGLSYTTFNMSSLSVGLSANTTLGQYPANSTIQPGGNPDLYTVLATVSATVSNTGDVYGAAVPQLYVSLPTDSTPEGTPVKVLRGFEKISLAAGASQQVQFPLTRRDLSYWDISAQDWALPADGTPSVQVGWSSRDLPLNGTITWMVGG</sequence>
<dbReference type="RefSeq" id="XP_008721110.1">
    <property type="nucleotide sequence ID" value="XM_008722888.1"/>
</dbReference>
<dbReference type="InterPro" id="IPR002772">
    <property type="entry name" value="Glyco_hydro_3_C"/>
</dbReference>
<evidence type="ECO:0000256" key="10">
    <source>
        <dbReference type="ARBA" id="ARBA00023277"/>
    </source>
</evidence>
<evidence type="ECO:0000256" key="5">
    <source>
        <dbReference type="ARBA" id="ARBA00012744"/>
    </source>
</evidence>
<accession>W2RIF7</accession>
<keyword evidence="8" id="KW-0378">Hydrolase</keyword>
<comment type="subcellular location">
    <subcellularLocation>
        <location evidence="2">Secreted</location>
    </subcellularLocation>
</comment>
<dbReference type="Pfam" id="PF01915">
    <property type="entry name" value="Glyco_hydro_3_C"/>
    <property type="match status" value="1"/>
</dbReference>
<dbReference type="InterPro" id="IPR001764">
    <property type="entry name" value="Glyco_hydro_3_N"/>
</dbReference>
<dbReference type="InterPro" id="IPR017853">
    <property type="entry name" value="GH"/>
</dbReference>
<evidence type="ECO:0000256" key="1">
    <source>
        <dbReference type="ARBA" id="ARBA00000448"/>
    </source>
</evidence>